<feature type="domain" description="EamA" evidence="2">
    <location>
        <begin position="4"/>
        <end position="140"/>
    </location>
</feature>
<dbReference type="SUPFAM" id="SSF103481">
    <property type="entry name" value="Multidrug resistance efflux transporter EmrE"/>
    <property type="match status" value="2"/>
</dbReference>
<dbReference type="InterPro" id="IPR037185">
    <property type="entry name" value="EmrE-like"/>
</dbReference>
<dbReference type="EMBL" id="SADE01000002">
    <property type="protein sequence ID" value="RVU36866.1"/>
    <property type="molecule type" value="Genomic_DNA"/>
</dbReference>
<dbReference type="InterPro" id="IPR000620">
    <property type="entry name" value="EamA_dom"/>
</dbReference>
<feature type="transmembrane region" description="Helical" evidence="1">
    <location>
        <begin position="281"/>
        <end position="298"/>
    </location>
</feature>
<evidence type="ECO:0000259" key="2">
    <source>
        <dbReference type="Pfam" id="PF00892"/>
    </source>
</evidence>
<feature type="transmembrane region" description="Helical" evidence="1">
    <location>
        <begin position="38"/>
        <end position="56"/>
    </location>
</feature>
<reference evidence="4" key="1">
    <citation type="submission" date="2019-01" db="EMBL/GenBank/DDBJ databases">
        <title>Gri0909 isolated from a small marine red alga.</title>
        <authorList>
            <person name="Kim J."/>
            <person name="Jeong S.E."/>
            <person name="Jeon C.O."/>
        </authorList>
    </citation>
    <scope>NUCLEOTIDE SEQUENCE [LARGE SCALE GENOMIC DNA]</scope>
    <source>
        <strain evidence="4">Gri0909</strain>
    </source>
</reference>
<keyword evidence="4" id="KW-1185">Reference proteome</keyword>
<sequence length="299" mass="31786">MELWIPVTVAAAFLQNLRMVFQKQLKASLTTGGATFSRFVFALPFAIVFAAAMQHIQVGAPPEPNAQFVLYCALGGVAQIMATGLLVAIFSHRNFAVGTAYSKTETVQTVFLGLILLGESVSFQALIGILISLLGVLAISFAQTGWNRYMLRDLVGRPALTGIASGTCLAMSVVCYRAGSLSLGGDGFLAQASLTLAVALVIQCVVMALWLKIREPGQAMATIRAWRIALPAGISGFAASACWFVAMTIQNAAYVRALGQVELVFTFAASWFIFKERSKPAEVLGVALICGGIVVLVLR</sequence>
<dbReference type="GO" id="GO:0016020">
    <property type="term" value="C:membrane"/>
    <property type="evidence" value="ECO:0007669"/>
    <property type="project" value="InterPro"/>
</dbReference>
<dbReference type="Gene3D" id="1.10.3730.20">
    <property type="match status" value="1"/>
</dbReference>
<keyword evidence="1" id="KW-0812">Transmembrane</keyword>
<feature type="domain" description="EamA" evidence="2">
    <location>
        <begin position="162"/>
        <end position="297"/>
    </location>
</feature>
<dbReference type="Proteomes" id="UP000287447">
    <property type="component" value="Unassembled WGS sequence"/>
</dbReference>
<dbReference type="PANTHER" id="PTHR22911:SF137">
    <property type="entry name" value="SOLUTE CARRIER FAMILY 35 MEMBER G2-RELATED"/>
    <property type="match status" value="1"/>
</dbReference>
<feature type="transmembrane region" description="Helical" evidence="1">
    <location>
        <begin position="68"/>
        <end position="90"/>
    </location>
</feature>
<feature type="transmembrane region" description="Helical" evidence="1">
    <location>
        <begin position="225"/>
        <end position="247"/>
    </location>
</feature>
<evidence type="ECO:0000313" key="4">
    <source>
        <dbReference type="Proteomes" id="UP000287447"/>
    </source>
</evidence>
<feature type="transmembrane region" description="Helical" evidence="1">
    <location>
        <begin position="253"/>
        <end position="274"/>
    </location>
</feature>
<evidence type="ECO:0000256" key="1">
    <source>
        <dbReference type="SAM" id="Phobius"/>
    </source>
</evidence>
<dbReference type="Pfam" id="PF00892">
    <property type="entry name" value="EamA"/>
    <property type="match status" value="2"/>
</dbReference>
<organism evidence="3 4">
    <name type="scientific">Hwanghaeella grinnelliae</name>
    <dbReference type="NCBI Taxonomy" id="2500179"/>
    <lineage>
        <taxon>Bacteria</taxon>
        <taxon>Pseudomonadati</taxon>
        <taxon>Pseudomonadota</taxon>
        <taxon>Alphaproteobacteria</taxon>
        <taxon>Rhodospirillales</taxon>
        <taxon>Rhodospirillaceae</taxon>
        <taxon>Hwanghaeella</taxon>
    </lineage>
</organism>
<dbReference type="AlphaFoldDB" id="A0A437QQS0"/>
<keyword evidence="1" id="KW-0472">Membrane</keyword>
<dbReference type="OrthoDB" id="5243804at2"/>
<protein>
    <submittedName>
        <fullName evidence="3">DMT family transporter</fullName>
    </submittedName>
</protein>
<feature type="transmembrane region" description="Helical" evidence="1">
    <location>
        <begin position="110"/>
        <end position="139"/>
    </location>
</feature>
<feature type="transmembrane region" description="Helical" evidence="1">
    <location>
        <begin position="159"/>
        <end position="179"/>
    </location>
</feature>
<gene>
    <name evidence="3" type="ORF">EOI86_17035</name>
</gene>
<proteinExistence type="predicted"/>
<comment type="caution">
    <text evidence="3">The sequence shown here is derived from an EMBL/GenBank/DDBJ whole genome shotgun (WGS) entry which is preliminary data.</text>
</comment>
<dbReference type="PANTHER" id="PTHR22911">
    <property type="entry name" value="ACYL-MALONYL CONDENSING ENZYME-RELATED"/>
    <property type="match status" value="1"/>
</dbReference>
<dbReference type="RefSeq" id="WP_127766341.1">
    <property type="nucleotide sequence ID" value="NZ_SADE01000002.1"/>
</dbReference>
<evidence type="ECO:0000313" key="3">
    <source>
        <dbReference type="EMBL" id="RVU36866.1"/>
    </source>
</evidence>
<feature type="transmembrane region" description="Helical" evidence="1">
    <location>
        <begin position="191"/>
        <end position="213"/>
    </location>
</feature>
<accession>A0A437QQS0</accession>
<name>A0A437QQS0_9PROT</name>
<keyword evidence="1" id="KW-1133">Transmembrane helix</keyword>